<feature type="domain" description="DUF6571" evidence="2">
    <location>
        <begin position="274"/>
        <end position="733"/>
    </location>
</feature>
<dbReference type="RefSeq" id="WP_114244777.1">
    <property type="nucleotide sequence ID" value="NZ_CP027306.1"/>
</dbReference>
<gene>
    <name evidence="3" type="ORF">C5746_16000</name>
</gene>
<dbReference type="EMBL" id="CP027306">
    <property type="protein sequence ID" value="AXE78186.1"/>
    <property type="molecule type" value="Genomic_DNA"/>
</dbReference>
<reference evidence="3 4" key="1">
    <citation type="journal article" date="2018" name="Front. Microbiol.">
        <title>Genome Sequencing of Streptomyces atratus SCSIOZH16 and Activation Production of Nocardamine via Metabolic Engineering.</title>
        <authorList>
            <person name="Li Y."/>
            <person name="Zhang C."/>
            <person name="Liu C."/>
            <person name="Ju J."/>
            <person name="Ma J."/>
        </authorList>
    </citation>
    <scope>NUCLEOTIDE SEQUENCE [LARGE SCALE GENOMIC DNA]</scope>
    <source>
        <strain evidence="3 4">SCSIO_ZH16</strain>
    </source>
</reference>
<proteinExistence type="predicted"/>
<feature type="compositionally biased region" description="Basic and acidic residues" evidence="1">
    <location>
        <begin position="352"/>
        <end position="368"/>
    </location>
</feature>
<evidence type="ECO:0000313" key="4">
    <source>
        <dbReference type="Proteomes" id="UP000252698"/>
    </source>
</evidence>
<dbReference type="GeneID" id="95519968"/>
<evidence type="ECO:0000259" key="2">
    <source>
        <dbReference type="Pfam" id="PF20211"/>
    </source>
</evidence>
<dbReference type="Pfam" id="PF20211">
    <property type="entry name" value="DUF6571"/>
    <property type="match status" value="1"/>
</dbReference>
<feature type="region of interest" description="Disordered" evidence="1">
    <location>
        <begin position="346"/>
        <end position="369"/>
    </location>
</feature>
<protein>
    <recommendedName>
        <fullName evidence="2">DUF6571 domain-containing protein</fullName>
    </recommendedName>
</protein>
<accession>A0A2Z5JCT0</accession>
<evidence type="ECO:0000256" key="1">
    <source>
        <dbReference type="SAM" id="MobiDB-lite"/>
    </source>
</evidence>
<dbReference type="Proteomes" id="UP000252698">
    <property type="component" value="Chromosome"/>
</dbReference>
<dbReference type="AlphaFoldDB" id="A0A2Z5JCT0"/>
<organism evidence="3 4">
    <name type="scientific">Streptomyces atratus</name>
    <dbReference type="NCBI Taxonomy" id="1893"/>
    <lineage>
        <taxon>Bacteria</taxon>
        <taxon>Bacillati</taxon>
        <taxon>Actinomycetota</taxon>
        <taxon>Actinomycetes</taxon>
        <taxon>Kitasatosporales</taxon>
        <taxon>Streptomycetaceae</taxon>
        <taxon>Streptomyces</taxon>
    </lineage>
</organism>
<dbReference type="InterPro" id="IPR046701">
    <property type="entry name" value="DUF6571"/>
</dbReference>
<sequence>MPKYVRLGPLDTAVTQWTEMIGKLTSLQTDASAMKTKADKSTWKGENATVTKEFVTKTAKEFSDAVTEAESVRDLLKDAHALLKDAHALLKSAHDDLKDAYENPPPGITIYPDGVLSHRVHPDRRSKDSTEPIAIEAQFDALRSKLEGILKRANEADELCAWGLRALIRNHPNDFGSTDLGGIADAKKMRAEEKQQTENGREAAKLYARWDHLDGKERERLLTLVEGGKDSPAFSAELMQNVSYNGRDGQDGLLLLAGSLEGGGRDGQVSATDARLYKALSGSLATATGPDSPIGSPGGVTSAWSDRLITMARDGNGLPDRHPGALKGGAAGLNALTHLMAADADGDAVYDPNKDPKEKSSPWKKDEGDPVYSEAFLTQVGDTIREWETNNDDAYDGVMKNWQGTQEDPMKGLLNAMSRNPSASTHYFDPNTTDNLKYFMDDRKWPGGDVESKMPAETQYTSARAEFGLALEAAATGRVPGSPMHPVPAHHDGAETAIFERVMGEYTKELRTDQGAVPVSMRLPMADMIADYGSDVHQILGKKMDGPTDFNQLEIDRGDLTRLIRGTAEDPNAYKIIHASQSIVTGEGLARFPEESFRKEDPELRAWVKQSASVLGHLDGVRGDVIYDLGQAEKDANNWKKMVNYHVVGGLLTPIPIVGDGVQRSVDWALTDSQNDDNAKVDAKTRENMIKHYDEGQKQMYGMLRGMAMKRGLTDEELDASPGEYEDHLQAITEQWYQNGMEDADKWMGQ</sequence>
<evidence type="ECO:0000313" key="3">
    <source>
        <dbReference type="EMBL" id="AXE78186.1"/>
    </source>
</evidence>
<dbReference type="KEGG" id="sata:C5746_16000"/>
<name>A0A2Z5JCT0_STRAR</name>